<dbReference type="Gramene" id="CDF37559">
    <property type="protein sequence ID" value="CDF37559"/>
    <property type="gene ID" value="CHC_T00005706001"/>
</dbReference>
<dbReference type="AlphaFoldDB" id="R7QHL7"/>
<dbReference type="Proteomes" id="UP000012073">
    <property type="component" value="Unassembled WGS sequence"/>
</dbReference>
<dbReference type="EMBL" id="HG001850">
    <property type="protein sequence ID" value="CDF37559.1"/>
    <property type="molecule type" value="Genomic_DNA"/>
</dbReference>
<proteinExistence type="predicted"/>
<keyword evidence="1" id="KW-0175">Coiled coil</keyword>
<evidence type="ECO:0000256" key="1">
    <source>
        <dbReference type="SAM" id="Coils"/>
    </source>
</evidence>
<accession>R7QHL7</accession>
<gene>
    <name evidence="2" type="ORF">CHC_T00005706001</name>
</gene>
<reference evidence="3" key="1">
    <citation type="journal article" date="2013" name="Proc. Natl. Acad. Sci. U.S.A.">
        <title>Genome structure and metabolic features in the red seaweed Chondrus crispus shed light on evolution of the Archaeplastida.</title>
        <authorList>
            <person name="Collen J."/>
            <person name="Porcel B."/>
            <person name="Carre W."/>
            <person name="Ball S.G."/>
            <person name="Chaparro C."/>
            <person name="Tonon T."/>
            <person name="Barbeyron T."/>
            <person name="Michel G."/>
            <person name="Noel B."/>
            <person name="Valentin K."/>
            <person name="Elias M."/>
            <person name="Artiguenave F."/>
            <person name="Arun A."/>
            <person name="Aury J.M."/>
            <person name="Barbosa-Neto J.F."/>
            <person name="Bothwell J.H."/>
            <person name="Bouget F.Y."/>
            <person name="Brillet L."/>
            <person name="Cabello-Hurtado F."/>
            <person name="Capella-Gutierrez S."/>
            <person name="Charrier B."/>
            <person name="Cladiere L."/>
            <person name="Cock J.M."/>
            <person name="Coelho S.M."/>
            <person name="Colleoni C."/>
            <person name="Czjzek M."/>
            <person name="Da Silva C."/>
            <person name="Delage L."/>
            <person name="Denoeud F."/>
            <person name="Deschamps P."/>
            <person name="Dittami S.M."/>
            <person name="Gabaldon T."/>
            <person name="Gachon C.M."/>
            <person name="Groisillier A."/>
            <person name="Herve C."/>
            <person name="Jabbari K."/>
            <person name="Katinka M."/>
            <person name="Kloareg B."/>
            <person name="Kowalczyk N."/>
            <person name="Labadie K."/>
            <person name="Leblanc C."/>
            <person name="Lopez P.J."/>
            <person name="McLachlan D.H."/>
            <person name="Meslet-Cladiere L."/>
            <person name="Moustafa A."/>
            <person name="Nehr Z."/>
            <person name="Nyvall Collen P."/>
            <person name="Panaud O."/>
            <person name="Partensky F."/>
            <person name="Poulain J."/>
            <person name="Rensing S.A."/>
            <person name="Rousvoal S."/>
            <person name="Samson G."/>
            <person name="Symeonidi A."/>
            <person name="Weissenbach J."/>
            <person name="Zambounis A."/>
            <person name="Wincker P."/>
            <person name="Boyen C."/>
        </authorList>
    </citation>
    <scope>NUCLEOTIDE SEQUENCE [LARGE SCALE GENOMIC DNA]</scope>
    <source>
        <strain evidence="3">cv. Stackhouse</strain>
    </source>
</reference>
<name>R7QHL7_CHOCR</name>
<evidence type="ECO:0000313" key="2">
    <source>
        <dbReference type="EMBL" id="CDF37559.1"/>
    </source>
</evidence>
<keyword evidence="3" id="KW-1185">Reference proteome</keyword>
<feature type="coiled-coil region" evidence="1">
    <location>
        <begin position="28"/>
        <end position="69"/>
    </location>
</feature>
<protein>
    <submittedName>
        <fullName evidence="2">Uncharacterized protein</fullName>
    </submittedName>
</protein>
<dbReference type="OrthoDB" id="10638426at2759"/>
<organism evidence="2 3">
    <name type="scientific">Chondrus crispus</name>
    <name type="common">Carrageen Irish moss</name>
    <name type="synonym">Polymorpha crispa</name>
    <dbReference type="NCBI Taxonomy" id="2769"/>
    <lineage>
        <taxon>Eukaryota</taxon>
        <taxon>Rhodophyta</taxon>
        <taxon>Florideophyceae</taxon>
        <taxon>Rhodymeniophycidae</taxon>
        <taxon>Gigartinales</taxon>
        <taxon>Gigartinaceae</taxon>
        <taxon>Chondrus</taxon>
    </lineage>
</organism>
<sequence length="293" mass="32423">MREIVAERDTLRKQLDAVMVEKESVGGEDAALALAARAEADLRDAREELDAMRDRLKRLEKVAERGLKTEAVIERNATLEGELISAKKSVGRLVQERNSLRRTTTNSLFSNASNASKTPRGANDEARKRILEWRQRASSRNLGNETTNVAPVPFASLESEGEVERIPLLPARIDGAEPLPDRVTTPAFTYDMTMKKRRTSVLDSDSVRTKEETSFSDRSVDAALNDSVSAQSVPVQGFLRRHDSFLSAGDVSASGDEITIRNNRNIFNMKTPKVQAGLGSLFGAPSHRFITRQ</sequence>
<dbReference type="KEGG" id="ccp:CHC_T00005706001"/>
<evidence type="ECO:0000313" key="3">
    <source>
        <dbReference type="Proteomes" id="UP000012073"/>
    </source>
</evidence>
<dbReference type="RefSeq" id="XP_005717430.1">
    <property type="nucleotide sequence ID" value="XM_005717373.1"/>
</dbReference>
<dbReference type="GeneID" id="17325157"/>